<reference evidence="7" key="1">
    <citation type="submission" date="2009-10" db="EMBL/GenBank/DDBJ databases">
        <title>Diversity of trophic interactions inside an arsenic-rich microbial ecosystem.</title>
        <authorList>
            <person name="Bertin P.N."/>
            <person name="Heinrich-Salmeron A."/>
            <person name="Pelletier E."/>
            <person name="Goulhen-Chollet F."/>
            <person name="Arsene-Ploetze F."/>
            <person name="Gallien S."/>
            <person name="Calteau A."/>
            <person name="Vallenet D."/>
            <person name="Casiot C."/>
            <person name="Chane-Woon-Ming B."/>
            <person name="Giloteaux L."/>
            <person name="Barakat M."/>
            <person name="Bonnefoy V."/>
            <person name="Bruneel O."/>
            <person name="Chandler M."/>
            <person name="Cleiss J."/>
            <person name="Duran R."/>
            <person name="Elbaz-Poulichet F."/>
            <person name="Fonknechten N."/>
            <person name="Lauga B."/>
            <person name="Mornico D."/>
            <person name="Ortet P."/>
            <person name="Schaeffer C."/>
            <person name="Siguier P."/>
            <person name="Alexander Thil Smith A."/>
            <person name="Van Dorsselaer A."/>
            <person name="Weissenbach J."/>
            <person name="Medigue C."/>
            <person name="Le Paslier D."/>
        </authorList>
    </citation>
    <scope>NUCLEOTIDE SEQUENCE</scope>
</reference>
<dbReference type="PROSITE" id="PS00622">
    <property type="entry name" value="HTH_LUXR_1"/>
    <property type="match status" value="1"/>
</dbReference>
<comment type="caution">
    <text evidence="7">The sequence shown here is derived from an EMBL/GenBank/DDBJ whole genome shotgun (WGS) entry which is preliminary data.</text>
</comment>
<evidence type="ECO:0000256" key="2">
    <source>
        <dbReference type="ARBA" id="ARBA00023015"/>
    </source>
</evidence>
<dbReference type="PROSITE" id="PS50043">
    <property type="entry name" value="HTH_LUXR_2"/>
    <property type="match status" value="1"/>
</dbReference>
<dbReference type="Pfam" id="PF00196">
    <property type="entry name" value="GerE"/>
    <property type="match status" value="1"/>
</dbReference>
<gene>
    <name evidence="7" type="ORF">CARN7_2840</name>
</gene>
<dbReference type="Pfam" id="PF00072">
    <property type="entry name" value="Response_reg"/>
    <property type="match status" value="1"/>
</dbReference>
<dbReference type="PANTHER" id="PTHR43214:SF41">
    <property type="entry name" value="NITRATE_NITRITE RESPONSE REGULATOR PROTEIN NARP"/>
    <property type="match status" value="1"/>
</dbReference>
<name>E6QPL3_9ZZZZ</name>
<dbReference type="PANTHER" id="PTHR43214">
    <property type="entry name" value="TWO-COMPONENT RESPONSE REGULATOR"/>
    <property type="match status" value="1"/>
</dbReference>
<dbReference type="GO" id="GO:0003677">
    <property type="term" value="F:DNA binding"/>
    <property type="evidence" value="ECO:0007669"/>
    <property type="project" value="UniProtKB-KW"/>
</dbReference>
<dbReference type="InterPro" id="IPR011006">
    <property type="entry name" value="CheY-like_superfamily"/>
</dbReference>
<evidence type="ECO:0000259" key="6">
    <source>
        <dbReference type="PROSITE" id="PS50110"/>
    </source>
</evidence>
<dbReference type="PRINTS" id="PR00038">
    <property type="entry name" value="HTHLUXR"/>
</dbReference>
<dbReference type="Gene3D" id="3.40.50.2300">
    <property type="match status" value="1"/>
</dbReference>
<feature type="domain" description="HTH luxR-type" evidence="5">
    <location>
        <begin position="162"/>
        <end position="227"/>
    </location>
</feature>
<evidence type="ECO:0000256" key="3">
    <source>
        <dbReference type="ARBA" id="ARBA00023125"/>
    </source>
</evidence>
<dbReference type="SUPFAM" id="SSF52172">
    <property type="entry name" value="CheY-like"/>
    <property type="match status" value="1"/>
</dbReference>
<dbReference type="SMART" id="SM00448">
    <property type="entry name" value="REC"/>
    <property type="match status" value="1"/>
</dbReference>
<keyword evidence="3" id="KW-0238">DNA-binding</keyword>
<evidence type="ECO:0000259" key="5">
    <source>
        <dbReference type="PROSITE" id="PS50043"/>
    </source>
</evidence>
<dbReference type="InterPro" id="IPR000792">
    <property type="entry name" value="Tscrpt_reg_LuxR_C"/>
</dbReference>
<evidence type="ECO:0000256" key="4">
    <source>
        <dbReference type="ARBA" id="ARBA00023163"/>
    </source>
</evidence>
<sequence>MSPEIHILLVDDHKLFRRGLTALLAETQDLRVVGEAGDTGEALRLTSKLQPDIILLDNHLPGNRGVDAVQSLRKAAPCARVLMLTVGDDTADLGTALRAGASGYLLKVCEANDLIDAVRRAHRGEVVIGAEMAPKLMQTFTAPDTLFSPAAEINSALALPHNISSENILSPRERLIAVAIARGESNKKIARDFDIAETTVKAHVQNILRKLNMASRVQIAVYASVNSLID</sequence>
<dbReference type="CDD" id="cd06170">
    <property type="entry name" value="LuxR_C_like"/>
    <property type="match status" value="1"/>
</dbReference>
<keyword evidence="1" id="KW-0597">Phosphoprotein</keyword>
<feature type="domain" description="Response regulatory" evidence="6">
    <location>
        <begin position="6"/>
        <end position="122"/>
    </location>
</feature>
<organism evidence="7">
    <name type="scientific">mine drainage metagenome</name>
    <dbReference type="NCBI Taxonomy" id="410659"/>
    <lineage>
        <taxon>unclassified sequences</taxon>
        <taxon>metagenomes</taxon>
        <taxon>ecological metagenomes</taxon>
    </lineage>
</organism>
<dbReference type="PROSITE" id="PS50110">
    <property type="entry name" value="RESPONSE_REGULATORY"/>
    <property type="match status" value="1"/>
</dbReference>
<evidence type="ECO:0000313" key="7">
    <source>
        <dbReference type="EMBL" id="CBI09184.1"/>
    </source>
</evidence>
<evidence type="ECO:0000256" key="1">
    <source>
        <dbReference type="ARBA" id="ARBA00022553"/>
    </source>
</evidence>
<keyword evidence="2" id="KW-0805">Transcription regulation</keyword>
<dbReference type="AlphaFoldDB" id="E6QPL3"/>
<dbReference type="GO" id="GO:0006355">
    <property type="term" value="P:regulation of DNA-templated transcription"/>
    <property type="evidence" value="ECO:0007669"/>
    <property type="project" value="InterPro"/>
</dbReference>
<dbReference type="InterPro" id="IPR039420">
    <property type="entry name" value="WalR-like"/>
</dbReference>
<dbReference type="CDD" id="cd17535">
    <property type="entry name" value="REC_NarL-like"/>
    <property type="match status" value="1"/>
</dbReference>
<protein>
    <submittedName>
        <fullName evidence="7">Putative Nitrate/nitrite response regulator protein narL</fullName>
    </submittedName>
</protein>
<dbReference type="SMART" id="SM00421">
    <property type="entry name" value="HTH_LUXR"/>
    <property type="match status" value="1"/>
</dbReference>
<dbReference type="InterPro" id="IPR016032">
    <property type="entry name" value="Sig_transdc_resp-reg_C-effctor"/>
</dbReference>
<accession>E6QPL3</accession>
<proteinExistence type="predicted"/>
<dbReference type="GO" id="GO:0000160">
    <property type="term" value="P:phosphorelay signal transduction system"/>
    <property type="evidence" value="ECO:0007669"/>
    <property type="project" value="InterPro"/>
</dbReference>
<dbReference type="EMBL" id="CABR01000004">
    <property type="protein sequence ID" value="CBI09184.1"/>
    <property type="molecule type" value="Genomic_DNA"/>
</dbReference>
<dbReference type="SUPFAM" id="SSF46894">
    <property type="entry name" value="C-terminal effector domain of the bipartite response regulators"/>
    <property type="match status" value="1"/>
</dbReference>
<dbReference type="InterPro" id="IPR058245">
    <property type="entry name" value="NreC/VraR/RcsB-like_REC"/>
</dbReference>
<dbReference type="InterPro" id="IPR001789">
    <property type="entry name" value="Sig_transdc_resp-reg_receiver"/>
</dbReference>
<keyword evidence="4" id="KW-0804">Transcription</keyword>